<evidence type="ECO:0000313" key="3">
    <source>
        <dbReference type="Proteomes" id="UP000823921"/>
    </source>
</evidence>
<organism evidence="2 3">
    <name type="scientific">Candidatus Flavonifractor intestinigallinarum</name>
    <dbReference type="NCBI Taxonomy" id="2838586"/>
    <lineage>
        <taxon>Bacteria</taxon>
        <taxon>Bacillati</taxon>
        <taxon>Bacillota</taxon>
        <taxon>Clostridia</taxon>
        <taxon>Eubacteriales</taxon>
        <taxon>Oscillospiraceae</taxon>
        <taxon>Flavonifractor</taxon>
    </lineage>
</organism>
<dbReference type="AlphaFoldDB" id="A0A9D2MMW2"/>
<sequence>MRLQSAFPNGPHQPMADLEEGALVYLPDDQMSAWLVLFPPTGKGERLSFPKLCHVLATHNIVSGINWPLLRHISNESDRYFRPLPIAMGTAPVGGEDGRVVDRYSRCPAQAPLVDELGQSDYIKLKLVQDIQQDDVICEILPHTKGTPGSTVTGRPIPAPAGQPAVIPQGRNTYLSEDGRYLLAERTGHLRFSGRNFQVNPVLELYDEDLHGKQNIKYLGDIHVHGDLCCGTSVYAIGSVQIDGVVEDCTIEAGEHIIVSSGVQGQNHAVLRAQKSVFAKYLEHCTVYARQDVNADCIINCQIFSNDTVRARTGRGSVIGGTVHAARQVDAAAVGSMAECPTHIILGGQPCEEAERTRITNDLAGVENQIKKLEQQPKTPQREQALSKLHLTHCVAQMKLEKFSKELAAQQAHSLSDSPHLLCSIAYPGTTVSVGRDSFRITQIRRECSIGLANGVVGPVEVR</sequence>
<dbReference type="EMBL" id="DWXO01000066">
    <property type="protein sequence ID" value="HJB80641.1"/>
    <property type="molecule type" value="Genomic_DNA"/>
</dbReference>
<dbReference type="InterPro" id="IPR005646">
    <property type="entry name" value="FapA"/>
</dbReference>
<accession>A0A9D2MMW2</accession>
<feature type="domain" description="Flagellar Assembly Protein A N-terminal region" evidence="1">
    <location>
        <begin position="24"/>
        <end position="193"/>
    </location>
</feature>
<evidence type="ECO:0000313" key="2">
    <source>
        <dbReference type="EMBL" id="HJB80641.1"/>
    </source>
</evidence>
<protein>
    <submittedName>
        <fullName evidence="2">FapA family protein</fullName>
    </submittedName>
</protein>
<dbReference type="Proteomes" id="UP000823921">
    <property type="component" value="Unassembled WGS sequence"/>
</dbReference>
<dbReference type="InterPro" id="IPR046866">
    <property type="entry name" value="FapA_N"/>
</dbReference>
<dbReference type="InterPro" id="IPR046865">
    <property type="entry name" value="FapA_b_solenoid"/>
</dbReference>
<name>A0A9D2MMW2_9FIRM</name>
<comment type="caution">
    <text evidence="2">The sequence shown here is derived from an EMBL/GenBank/DDBJ whole genome shotgun (WGS) entry which is preliminary data.</text>
</comment>
<evidence type="ECO:0000259" key="1">
    <source>
        <dbReference type="Pfam" id="PF20250"/>
    </source>
</evidence>
<dbReference type="PANTHER" id="PTHR38032:SF1">
    <property type="entry name" value="RNA-BINDING PROTEIN KHPB N-TERMINAL DOMAIN-CONTAINING PROTEIN"/>
    <property type="match status" value="1"/>
</dbReference>
<proteinExistence type="predicted"/>
<reference evidence="2" key="2">
    <citation type="submission" date="2021-04" db="EMBL/GenBank/DDBJ databases">
        <authorList>
            <person name="Gilroy R."/>
        </authorList>
    </citation>
    <scope>NUCLEOTIDE SEQUENCE</scope>
    <source>
        <strain evidence="2">CHK192-8294</strain>
    </source>
</reference>
<dbReference type="PANTHER" id="PTHR38032">
    <property type="entry name" value="POLYMERASE-RELATED"/>
    <property type="match status" value="1"/>
</dbReference>
<dbReference type="Pfam" id="PF03961">
    <property type="entry name" value="FapA"/>
    <property type="match status" value="1"/>
</dbReference>
<dbReference type="Pfam" id="PF20250">
    <property type="entry name" value="FapA_N"/>
    <property type="match status" value="1"/>
</dbReference>
<gene>
    <name evidence="2" type="ORF">H9712_06630</name>
</gene>
<reference evidence="2" key="1">
    <citation type="journal article" date="2021" name="PeerJ">
        <title>Extensive microbial diversity within the chicken gut microbiome revealed by metagenomics and culture.</title>
        <authorList>
            <person name="Gilroy R."/>
            <person name="Ravi A."/>
            <person name="Getino M."/>
            <person name="Pursley I."/>
            <person name="Horton D.L."/>
            <person name="Alikhan N.F."/>
            <person name="Baker D."/>
            <person name="Gharbi K."/>
            <person name="Hall N."/>
            <person name="Watson M."/>
            <person name="Adriaenssens E.M."/>
            <person name="Foster-Nyarko E."/>
            <person name="Jarju S."/>
            <person name="Secka A."/>
            <person name="Antonio M."/>
            <person name="Oren A."/>
            <person name="Chaudhuri R.R."/>
            <person name="La Ragione R."/>
            <person name="Hildebrand F."/>
            <person name="Pallen M.J."/>
        </authorList>
    </citation>
    <scope>NUCLEOTIDE SEQUENCE</scope>
    <source>
        <strain evidence="2">CHK192-8294</strain>
    </source>
</reference>